<evidence type="ECO:0000313" key="2">
    <source>
        <dbReference type="Proteomes" id="UP000198403"/>
    </source>
</evidence>
<keyword evidence="2" id="KW-1185">Reference proteome</keyword>
<accession>A0A239A8H2</accession>
<organism evidence="1 2">
    <name type="scientific">Blastococcus mobilis</name>
    <dbReference type="NCBI Taxonomy" id="1938746"/>
    <lineage>
        <taxon>Bacteria</taxon>
        <taxon>Bacillati</taxon>
        <taxon>Actinomycetota</taxon>
        <taxon>Actinomycetes</taxon>
        <taxon>Geodermatophilales</taxon>
        <taxon>Geodermatophilaceae</taxon>
        <taxon>Blastococcus</taxon>
    </lineage>
</organism>
<name>A0A239A8H2_9ACTN</name>
<evidence type="ECO:0000313" key="1">
    <source>
        <dbReference type="EMBL" id="SNR91621.1"/>
    </source>
</evidence>
<proteinExistence type="predicted"/>
<gene>
    <name evidence="1" type="ORF">SAMN06272737_1396</name>
</gene>
<dbReference type="EMBL" id="FZNO01000039">
    <property type="protein sequence ID" value="SNR91621.1"/>
    <property type="molecule type" value="Genomic_DNA"/>
</dbReference>
<protein>
    <submittedName>
        <fullName evidence="1">Uncharacterized protein</fullName>
    </submittedName>
</protein>
<reference evidence="1 2" key="1">
    <citation type="submission" date="2017-06" db="EMBL/GenBank/DDBJ databases">
        <authorList>
            <person name="Kim H.J."/>
            <person name="Triplett B.A."/>
        </authorList>
    </citation>
    <scope>NUCLEOTIDE SEQUENCE [LARGE SCALE GENOMIC DNA]</scope>
    <source>
        <strain evidence="1 2">DSM 44272</strain>
    </source>
</reference>
<sequence>MTAAGTPWPGVLIATALSQPGPEVDLDASKPVIARGWSS</sequence>
<dbReference type="AlphaFoldDB" id="A0A239A8H2"/>
<dbReference type="Proteomes" id="UP000198403">
    <property type="component" value="Unassembled WGS sequence"/>
</dbReference>